<keyword evidence="3" id="KW-1185">Reference proteome</keyword>
<proteinExistence type="predicted"/>
<dbReference type="EMBL" id="MU006223">
    <property type="protein sequence ID" value="KAF2828267.1"/>
    <property type="molecule type" value="Genomic_DNA"/>
</dbReference>
<reference evidence="2" key="1">
    <citation type="journal article" date="2020" name="Stud. Mycol.">
        <title>101 Dothideomycetes genomes: a test case for predicting lifestyles and emergence of pathogens.</title>
        <authorList>
            <person name="Haridas S."/>
            <person name="Albert R."/>
            <person name="Binder M."/>
            <person name="Bloem J."/>
            <person name="Labutti K."/>
            <person name="Salamov A."/>
            <person name="Andreopoulos B."/>
            <person name="Baker S."/>
            <person name="Barry K."/>
            <person name="Bills G."/>
            <person name="Bluhm B."/>
            <person name="Cannon C."/>
            <person name="Castanera R."/>
            <person name="Culley D."/>
            <person name="Daum C."/>
            <person name="Ezra D."/>
            <person name="Gonzalez J."/>
            <person name="Henrissat B."/>
            <person name="Kuo A."/>
            <person name="Liang C."/>
            <person name="Lipzen A."/>
            <person name="Lutzoni F."/>
            <person name="Magnuson J."/>
            <person name="Mondo S."/>
            <person name="Nolan M."/>
            <person name="Ohm R."/>
            <person name="Pangilinan J."/>
            <person name="Park H.-J."/>
            <person name="Ramirez L."/>
            <person name="Alfaro M."/>
            <person name="Sun H."/>
            <person name="Tritt A."/>
            <person name="Yoshinaga Y."/>
            <person name="Zwiers L.-H."/>
            <person name="Turgeon B."/>
            <person name="Goodwin S."/>
            <person name="Spatafora J."/>
            <person name="Crous P."/>
            <person name="Grigoriev I."/>
        </authorList>
    </citation>
    <scope>NUCLEOTIDE SEQUENCE</scope>
    <source>
        <strain evidence="2">CBS 113818</strain>
    </source>
</reference>
<dbReference type="AlphaFoldDB" id="A0A6A7A6F3"/>
<organism evidence="2 3">
    <name type="scientific">Ophiobolus disseminans</name>
    <dbReference type="NCBI Taxonomy" id="1469910"/>
    <lineage>
        <taxon>Eukaryota</taxon>
        <taxon>Fungi</taxon>
        <taxon>Dikarya</taxon>
        <taxon>Ascomycota</taxon>
        <taxon>Pezizomycotina</taxon>
        <taxon>Dothideomycetes</taxon>
        <taxon>Pleosporomycetidae</taxon>
        <taxon>Pleosporales</taxon>
        <taxon>Pleosporineae</taxon>
        <taxon>Phaeosphaeriaceae</taxon>
        <taxon>Ophiobolus</taxon>
    </lineage>
</organism>
<name>A0A6A7A6F3_9PLEO</name>
<evidence type="ECO:0000256" key="1">
    <source>
        <dbReference type="SAM" id="MobiDB-lite"/>
    </source>
</evidence>
<evidence type="ECO:0000313" key="2">
    <source>
        <dbReference type="EMBL" id="KAF2828267.1"/>
    </source>
</evidence>
<protein>
    <submittedName>
        <fullName evidence="2">Uncharacterized protein</fullName>
    </submittedName>
</protein>
<evidence type="ECO:0000313" key="3">
    <source>
        <dbReference type="Proteomes" id="UP000799424"/>
    </source>
</evidence>
<gene>
    <name evidence="2" type="ORF">CC86DRAFT_207327</name>
</gene>
<feature type="region of interest" description="Disordered" evidence="1">
    <location>
        <begin position="137"/>
        <end position="157"/>
    </location>
</feature>
<accession>A0A6A7A6F3</accession>
<sequence>MAFTLALGWNGMGSFKCSVVGCQMTWKTKKRDAVRLDGSTKSTMFNISHSTCGNCPATPSGHRSTYTEVYQLLTKSSPTSDPRALIRGFHLKAQSGELAMYRACMWIPTPSDIDNHHIYSCFSLFVPSARKGTPIIPLPSPKPQFTPSHHHPEFQHT</sequence>
<dbReference type="Proteomes" id="UP000799424">
    <property type="component" value="Unassembled WGS sequence"/>
</dbReference>